<evidence type="ECO:0000259" key="1">
    <source>
        <dbReference type="Pfam" id="PF21607"/>
    </source>
</evidence>
<keyword evidence="3" id="KW-1185">Reference proteome</keyword>
<proteinExistence type="predicted"/>
<dbReference type="Pfam" id="PF21607">
    <property type="entry name" value="FabD_helical_ins"/>
    <property type="match status" value="1"/>
</dbReference>
<dbReference type="InterPro" id="IPR049489">
    <property type="entry name" value="FabD-like_helical_ins"/>
</dbReference>
<dbReference type="PANTHER" id="PTHR32332">
    <property type="entry name" value="2-NITROPROPANE DIOXYGENASE"/>
    <property type="match status" value="1"/>
</dbReference>
<dbReference type="PANTHER" id="PTHR32332:SF20">
    <property type="entry name" value="2-NITROPROPANE DIOXYGENASE-LIKE PROTEIN"/>
    <property type="match status" value="1"/>
</dbReference>
<evidence type="ECO:0000313" key="3">
    <source>
        <dbReference type="Proteomes" id="UP000267164"/>
    </source>
</evidence>
<dbReference type="OrthoDB" id="3543921at2"/>
<dbReference type="Proteomes" id="UP000267164">
    <property type="component" value="Chromosome"/>
</dbReference>
<evidence type="ECO:0000313" key="2">
    <source>
        <dbReference type="EMBL" id="AYF73792.1"/>
    </source>
</evidence>
<dbReference type="NCBIfam" id="TIGR02814">
    <property type="entry name" value="pfaD_fam"/>
    <property type="match status" value="1"/>
</dbReference>
<dbReference type="Gene3D" id="3.20.20.70">
    <property type="entry name" value="Aldolase class I"/>
    <property type="match status" value="1"/>
</dbReference>
<dbReference type="SUPFAM" id="SSF51412">
    <property type="entry name" value="Inosine monophosphate dehydrogenase (IMPDH)"/>
    <property type="match status" value="1"/>
</dbReference>
<feature type="domain" description="[Acyl-carrier-protein] S-malonyltransferase-like inserted helical" evidence="1">
    <location>
        <begin position="372"/>
        <end position="451"/>
    </location>
</feature>
<accession>A0A386Z7N3</accession>
<dbReference type="InterPro" id="IPR014179">
    <property type="entry name" value="PfaD-like_TIM-barrel"/>
</dbReference>
<dbReference type="EMBL" id="CP032568">
    <property type="protein sequence ID" value="AYF73792.1"/>
    <property type="molecule type" value="Genomic_DNA"/>
</dbReference>
<gene>
    <name evidence="2" type="ORF">D7D52_07880</name>
</gene>
<sequence>MTTLRNPVAETAEEIAALLGDLDRPCWIVRHDGRIAATADEDLAARAQILAAVGPLPPERLGDSAFRATHGVRAAYAAGAMANGIASPELVIAMAEAGYLASYGAAGVPPAGVEAALSRLSARLRGKPYAVNLIHSPSEPALERAIVDACLRHDVRCVEASAFMDLTAEVVRYRATGLAANPQGGIEIRHRIIAKVSRVEVAELFLRPAPQRLVTGLVDSGRITAAQAELVTRVPMADDITAEADSGGHTDRRPLTVLLPELVAARDRVARTVPAAASVRIGAAGGIGTPDAAAAAFAMGAAYIVTGSVNQAAREANQCESTKRLLATAQFADCVMAPSSDMFELGVQVQVLRRGTMFATRAQRLYDLYRTHDGIDAIPAAVRADLEATLFRRPLHTVWQDCVAFFTERDPAQLLSAERDPKSRMALIFRWYLGLSSGWSIRGAADRTADYQIWCGPAMGAFNTWAADTHLADPAHRTVTDIAVHLMTGAAYLTRVAHLRTAGVRLPTPATHYHPRRPDTR</sequence>
<dbReference type="InterPro" id="IPR013785">
    <property type="entry name" value="Aldolase_TIM"/>
</dbReference>
<dbReference type="KEGG" id="nyu:D7D52_07880"/>
<dbReference type="RefSeq" id="WP_120735718.1">
    <property type="nucleotide sequence ID" value="NZ_CP032568.1"/>
</dbReference>
<protein>
    <submittedName>
        <fullName evidence="2">PfaD family polyunsaturated fatty acid/polyketide biosynthesis protein</fullName>
    </submittedName>
</protein>
<organism evidence="2 3">
    <name type="scientific">Nocardia yunnanensis</name>
    <dbReference type="NCBI Taxonomy" id="2382165"/>
    <lineage>
        <taxon>Bacteria</taxon>
        <taxon>Bacillati</taxon>
        <taxon>Actinomycetota</taxon>
        <taxon>Actinomycetes</taxon>
        <taxon>Mycobacteriales</taxon>
        <taxon>Nocardiaceae</taxon>
        <taxon>Nocardia</taxon>
    </lineage>
</organism>
<name>A0A386Z7N3_9NOCA</name>
<dbReference type="AlphaFoldDB" id="A0A386Z7N3"/>
<dbReference type="Pfam" id="PF03060">
    <property type="entry name" value="NMO"/>
    <property type="match status" value="1"/>
</dbReference>
<reference evidence="2 3" key="1">
    <citation type="submission" date="2018-09" db="EMBL/GenBank/DDBJ databases">
        <title>Nocardia yunnanensis sp. nov., an actinomycete isolated from a soil sample.</title>
        <authorList>
            <person name="Zhang J."/>
        </authorList>
    </citation>
    <scope>NUCLEOTIDE SEQUENCE [LARGE SCALE GENOMIC DNA]</scope>
    <source>
        <strain evidence="2 3">CFHS0054</strain>
    </source>
</reference>